<dbReference type="HOGENOM" id="CLU_017584_15_0_11"/>
<evidence type="ECO:0000256" key="3">
    <source>
        <dbReference type="ARBA" id="ARBA00022898"/>
    </source>
</evidence>
<comment type="caution">
    <text evidence="7">The sequence shown here is derived from an EMBL/GenBank/DDBJ whole genome shotgun (WGS) entry which is preliminary data.</text>
</comment>
<dbReference type="GO" id="GO:0030170">
    <property type="term" value="F:pyridoxal phosphate binding"/>
    <property type="evidence" value="ECO:0007669"/>
    <property type="project" value="InterPro"/>
</dbReference>
<dbReference type="PATRIC" id="fig|864564.6.peg.988"/>
<evidence type="ECO:0000256" key="2">
    <source>
        <dbReference type="ARBA" id="ARBA00012224"/>
    </source>
</evidence>
<dbReference type="Gene3D" id="3.40.640.10">
    <property type="entry name" value="Type I PLP-dependent aspartate aminotransferase-like (Major domain)"/>
    <property type="match status" value="1"/>
</dbReference>
<keyword evidence="3" id="KW-0663">Pyridoxal phosphate</keyword>
<dbReference type="InterPro" id="IPR004839">
    <property type="entry name" value="Aminotransferase_I/II_large"/>
</dbReference>
<dbReference type="GO" id="GO:0047804">
    <property type="term" value="F:cysteine-S-conjugate beta-lyase activity"/>
    <property type="evidence" value="ECO:0007669"/>
    <property type="project" value="UniProtKB-EC"/>
</dbReference>
<evidence type="ECO:0000313" key="8">
    <source>
        <dbReference type="Proteomes" id="UP000004946"/>
    </source>
</evidence>
<protein>
    <recommendedName>
        <fullName evidence="2">cysteine-S-conjugate beta-lyase</fullName>
        <ecNumber evidence="2">4.4.1.13</ecNumber>
    </recommendedName>
</protein>
<evidence type="ECO:0000256" key="4">
    <source>
        <dbReference type="ARBA" id="ARBA00023239"/>
    </source>
</evidence>
<dbReference type="Pfam" id="PF00155">
    <property type="entry name" value="Aminotran_1_2"/>
    <property type="match status" value="1"/>
</dbReference>
<dbReference type="InterPro" id="IPR015424">
    <property type="entry name" value="PyrdxlP-dep_Trfase"/>
</dbReference>
<dbReference type="eggNOG" id="COG1168">
    <property type="taxonomic scope" value="Bacteria"/>
</dbReference>
<dbReference type="KEGG" id="pdo:PSDT_0904"/>
<evidence type="ECO:0000259" key="6">
    <source>
        <dbReference type="Pfam" id="PF00155"/>
    </source>
</evidence>
<comment type="cofactor">
    <cofactor evidence="1">
        <name>pyridoxal 5'-phosphate</name>
        <dbReference type="ChEBI" id="CHEBI:597326"/>
    </cofactor>
</comment>
<reference evidence="7 8" key="1">
    <citation type="submission" date="2010-12" db="EMBL/GenBank/DDBJ databases">
        <authorList>
            <person name="Muzny D."/>
            <person name="Qin X."/>
            <person name="Buhay C."/>
            <person name="Dugan-Rocha S."/>
            <person name="Ding Y."/>
            <person name="Chen G."/>
            <person name="Hawes A."/>
            <person name="Holder M."/>
            <person name="Jhangiani S."/>
            <person name="Johnson A."/>
            <person name="Khan Z."/>
            <person name="Li Z."/>
            <person name="Liu W."/>
            <person name="Liu X."/>
            <person name="Perez L."/>
            <person name="Shen H."/>
            <person name="Wang Q."/>
            <person name="Watt J."/>
            <person name="Xi L."/>
            <person name="Xin Y."/>
            <person name="Zhou J."/>
            <person name="Deng J."/>
            <person name="Jiang H."/>
            <person name="Liu Y."/>
            <person name="Qu J."/>
            <person name="Song X.-Z."/>
            <person name="Zhang L."/>
            <person name="Villasana D."/>
            <person name="Johnson A."/>
            <person name="Liu J."/>
            <person name="Liyanage D."/>
            <person name="Lorensuhewa L."/>
            <person name="Robinson T."/>
            <person name="Song A."/>
            <person name="Song B.-B."/>
            <person name="Dinh H."/>
            <person name="Thornton R."/>
            <person name="Coyle M."/>
            <person name="Francisco L."/>
            <person name="Jackson L."/>
            <person name="Javaid M."/>
            <person name="Korchina V."/>
            <person name="Kovar C."/>
            <person name="Mata R."/>
            <person name="Mathew T."/>
            <person name="Ngo R."/>
            <person name="Nguyen L."/>
            <person name="Nguyen N."/>
            <person name="Okwuonu G."/>
            <person name="Ongeri F."/>
            <person name="Pham C."/>
            <person name="Simmons D."/>
            <person name="Wilczek-Boney K."/>
            <person name="Hale W."/>
            <person name="Jakkamsetti A."/>
            <person name="Pham P."/>
            <person name="Ruth R."/>
            <person name="San Lucas F."/>
            <person name="Warren J."/>
            <person name="Zhang J."/>
            <person name="Zhao Z."/>
            <person name="Zhou C."/>
            <person name="Zhu D."/>
            <person name="Lee S."/>
            <person name="Bess C."/>
            <person name="Blankenburg K."/>
            <person name="Forbes L."/>
            <person name="Fu Q."/>
            <person name="Gubbala S."/>
            <person name="Hirani K."/>
            <person name="Jayaseelan J.C."/>
            <person name="Lara F."/>
            <person name="Munidasa M."/>
            <person name="Palculict T."/>
            <person name="Patil S."/>
            <person name="Pu L.-L."/>
            <person name="Saada N."/>
            <person name="Tang L."/>
            <person name="Weissenberger G."/>
            <person name="Zhu Y."/>
            <person name="Hemphill L."/>
            <person name="Shang Y."/>
            <person name="Youmans B."/>
            <person name="Ayvaz T."/>
            <person name="Ross M."/>
            <person name="Santibanez J."/>
            <person name="Aqrawi P."/>
            <person name="Gross S."/>
            <person name="Joshi V."/>
            <person name="Fowler G."/>
            <person name="Nazareth L."/>
            <person name="Reid J."/>
            <person name="Worley K."/>
            <person name="Petrosino J."/>
            <person name="Highlander S."/>
            <person name="Gibbs R."/>
        </authorList>
    </citation>
    <scope>NUCLEOTIDE SEQUENCE [LARGE SCALE GENOMIC DNA]</scope>
    <source>
        <strain evidence="7 8">DSM 10105</strain>
    </source>
</reference>
<dbReference type="EMBL" id="AEON01000001">
    <property type="protein sequence ID" value="EFT83719.1"/>
    <property type="molecule type" value="Genomic_DNA"/>
</dbReference>
<accession>E6K1N8</accession>
<sequence>MNMMDTRAKGQTSYDFDRVINRRGTQSEKWNVGENELPMWVADMDFEVAEPIRQALRQRVDHGIYGYSGISEDWYQAYISWWVSRHGWTIEHDWLIFTTGVVPAISSMVRKLTTPAEKVLLQTPVYNIFFNSILNNGRFPLESPLKLVDTGRADGRKEYRMDFDRLEADLSDPQVTLMILCNPQNPGGTIWSAEDLKRVAELCARHGVTVISDEIHGDLTEPGVGYVPFASVSPTASRISVTCLSPSKAFNIAGIHSAAVVVPDEHLRHKVWRGLNTDEIAEPNVFAVGAAVAAFNQGGEWLDALRCYISENRRFACDYISAQIPLIQPVHGEGTYLLWLDLRALPGHGEGFTDFLRQQTGLFITDGAHYGQGGSGFARMNLACPRGLVEDGLDRLRRGVKAYCQQR</sequence>
<dbReference type="InterPro" id="IPR027619">
    <property type="entry name" value="C-S_lyase_PatB-like"/>
</dbReference>
<dbReference type="PANTHER" id="PTHR43525">
    <property type="entry name" value="PROTEIN MALY"/>
    <property type="match status" value="1"/>
</dbReference>
<dbReference type="InterPro" id="IPR015421">
    <property type="entry name" value="PyrdxlP-dep_Trfase_major"/>
</dbReference>
<dbReference type="CDD" id="cd00609">
    <property type="entry name" value="AAT_like"/>
    <property type="match status" value="1"/>
</dbReference>
<dbReference type="Gene3D" id="3.90.1150.10">
    <property type="entry name" value="Aspartate Aminotransferase, domain 1"/>
    <property type="match status" value="1"/>
</dbReference>
<dbReference type="Proteomes" id="UP000004946">
    <property type="component" value="Chromosome"/>
</dbReference>
<feature type="domain" description="Aminotransferase class I/classII large" evidence="6">
    <location>
        <begin position="49"/>
        <end position="396"/>
    </location>
</feature>
<dbReference type="NCBIfam" id="TIGR04350">
    <property type="entry name" value="C_S_lyase_PatB"/>
    <property type="match status" value="1"/>
</dbReference>
<keyword evidence="8" id="KW-1185">Reference proteome</keyword>
<dbReference type="GO" id="GO:0008483">
    <property type="term" value="F:transaminase activity"/>
    <property type="evidence" value="ECO:0007669"/>
    <property type="project" value="UniProtKB-KW"/>
</dbReference>
<organism evidence="7 8">
    <name type="scientific">Parascardovia denticolens DSM 10105 = JCM 12538</name>
    <dbReference type="NCBI Taxonomy" id="864564"/>
    <lineage>
        <taxon>Bacteria</taxon>
        <taxon>Bacillati</taxon>
        <taxon>Actinomycetota</taxon>
        <taxon>Actinomycetes</taxon>
        <taxon>Bifidobacteriales</taxon>
        <taxon>Bifidobacteriaceae</taxon>
        <taxon>Parascardovia</taxon>
    </lineage>
</organism>
<dbReference type="InterPro" id="IPR015422">
    <property type="entry name" value="PyrdxlP-dep_Trfase_small"/>
</dbReference>
<dbReference type="PANTHER" id="PTHR43525:SF1">
    <property type="entry name" value="PROTEIN MALY"/>
    <property type="match status" value="1"/>
</dbReference>
<dbReference type="InterPro" id="IPR051798">
    <property type="entry name" value="Class-II_PLP-Dep_Aminotrans"/>
</dbReference>
<comment type="similarity">
    <text evidence="5">Belongs to the class-II pyridoxal-phosphate-dependent aminotransferase family. MalY/PatB cystathionine beta-lyase subfamily.</text>
</comment>
<dbReference type="AlphaFoldDB" id="E6K1N8"/>
<evidence type="ECO:0000256" key="1">
    <source>
        <dbReference type="ARBA" id="ARBA00001933"/>
    </source>
</evidence>
<dbReference type="SUPFAM" id="SSF53383">
    <property type="entry name" value="PLP-dependent transferases"/>
    <property type="match status" value="1"/>
</dbReference>
<dbReference type="RefSeq" id="WP_006290368.1">
    <property type="nucleotide sequence ID" value="NZ_AP012333.1"/>
</dbReference>
<evidence type="ECO:0000256" key="5">
    <source>
        <dbReference type="ARBA" id="ARBA00037974"/>
    </source>
</evidence>
<gene>
    <name evidence="7" type="ORF">HMPREF0620_0724</name>
</gene>
<evidence type="ECO:0000313" key="7">
    <source>
        <dbReference type="EMBL" id="EFT83719.1"/>
    </source>
</evidence>
<name>E6K1N8_PARDN</name>
<proteinExistence type="inferred from homology"/>
<dbReference type="EC" id="4.4.1.13" evidence="2"/>
<keyword evidence="4" id="KW-0456">Lyase</keyword>
<keyword evidence="7" id="KW-0032">Aminotransferase</keyword>
<keyword evidence="7" id="KW-0808">Transferase</keyword>